<feature type="signal peptide" evidence="2">
    <location>
        <begin position="1"/>
        <end position="23"/>
    </location>
</feature>
<evidence type="ECO:0000256" key="1">
    <source>
        <dbReference type="SAM" id="MobiDB-lite"/>
    </source>
</evidence>
<sequence length="211" mass="21996">MGGVAAWVGLVLWSLGAFAGATAFMVPQAPVLRAVGRPVGMIGRRYPAGRPAACAGARPLRAAPGPGGEAGASKETKLLLSLLVDLVGMSTYALPGVGEAGDIAWAPISAILVQYLYGNAALSGLALVEELLPGLDFIPTATIAWFITYGTVSERQPEAREPQVERPEPFVPRAEQADKVDSRDGLGEAGPGAVVDVDVVPQEETQRRKKQ</sequence>
<gene>
    <name evidence="3" type="ORF">RMAR1173_LOCUS4933</name>
</gene>
<feature type="compositionally biased region" description="Low complexity" evidence="1">
    <location>
        <begin position="191"/>
        <end position="200"/>
    </location>
</feature>
<reference evidence="3" key="1">
    <citation type="submission" date="2021-01" db="EMBL/GenBank/DDBJ databases">
        <authorList>
            <person name="Corre E."/>
            <person name="Pelletier E."/>
            <person name="Niang G."/>
            <person name="Scheremetjew M."/>
            <person name="Finn R."/>
            <person name="Kale V."/>
            <person name="Holt S."/>
            <person name="Cochrane G."/>
            <person name="Meng A."/>
            <person name="Brown T."/>
            <person name="Cohen L."/>
        </authorList>
    </citation>
    <scope>NUCLEOTIDE SEQUENCE</scope>
    <source>
        <strain evidence="3">CCMP1243</strain>
    </source>
</reference>
<accession>A0A7S2RIK8</accession>
<name>A0A7S2RIK8_9STRA</name>
<feature type="chain" id="PRO_5030549304" evidence="2">
    <location>
        <begin position="24"/>
        <end position="211"/>
    </location>
</feature>
<evidence type="ECO:0000256" key="2">
    <source>
        <dbReference type="SAM" id="SignalP"/>
    </source>
</evidence>
<evidence type="ECO:0000313" key="3">
    <source>
        <dbReference type="EMBL" id="CAD9672193.1"/>
    </source>
</evidence>
<feature type="compositionally biased region" description="Basic and acidic residues" evidence="1">
    <location>
        <begin position="156"/>
        <end position="168"/>
    </location>
</feature>
<feature type="region of interest" description="Disordered" evidence="1">
    <location>
        <begin position="156"/>
        <end position="211"/>
    </location>
</feature>
<organism evidence="3">
    <name type="scientific">Rhizochromulina marina</name>
    <dbReference type="NCBI Taxonomy" id="1034831"/>
    <lineage>
        <taxon>Eukaryota</taxon>
        <taxon>Sar</taxon>
        <taxon>Stramenopiles</taxon>
        <taxon>Ochrophyta</taxon>
        <taxon>Dictyochophyceae</taxon>
        <taxon>Rhizochromulinales</taxon>
        <taxon>Rhizochromulina</taxon>
    </lineage>
</organism>
<proteinExistence type="predicted"/>
<feature type="compositionally biased region" description="Basic and acidic residues" evidence="1">
    <location>
        <begin position="175"/>
        <end position="186"/>
    </location>
</feature>
<keyword evidence="2" id="KW-0732">Signal</keyword>
<dbReference type="EMBL" id="HBHJ01007678">
    <property type="protein sequence ID" value="CAD9672193.1"/>
    <property type="molecule type" value="Transcribed_RNA"/>
</dbReference>
<dbReference type="AlphaFoldDB" id="A0A7S2RIK8"/>
<protein>
    <submittedName>
        <fullName evidence="3">Uncharacterized protein</fullName>
    </submittedName>
</protein>